<dbReference type="SUPFAM" id="SSF46548">
    <property type="entry name" value="alpha-helical ferredoxin"/>
    <property type="match status" value="1"/>
</dbReference>
<keyword evidence="1" id="KW-0028">Amino-acid biosynthesis</keyword>
<dbReference type="PANTHER" id="PTHR43100:SF1">
    <property type="entry name" value="GLUTAMATE SYNTHASE [NADPH] SMALL CHAIN"/>
    <property type="match status" value="1"/>
</dbReference>
<evidence type="ECO:0000259" key="6">
    <source>
        <dbReference type="Pfam" id="PF14691"/>
    </source>
</evidence>
<sequence length="495" mass="55587">MGYLRGFMEFSRQDQATRDPIERIKDWEEYTIRLDEDELQKQGARCMDCGTPFCHTGVSFNQSDIGCPVNNFIPEWNELVSEGDWQHAFERLKETNNFPEFTGRVCPAPCEGSCTLAINDDPVAIKTIENEIIERGFENGWEQANPPKVRTGKHVAIVGSGPAGLAAADQLNQQGHTVTVYERDDRAGGLLMYGIPNMKLDKETVERRVELLEAEGVTFICNTSVGEDITREQLKADYDAVILCTGSQQHRDVPADNRDSQGIHFAMDYLKDSTKALETDPNQASIHARGKNVIVIGGGDTGADCVATALRQECNRVVQFGKHPANPEERDDNNPWPLFPMTFKLNYGYEESVEAYDEDPRQYEILTKAFDTDEAGNVKSLRTVRVEKVEENGRLVTKELPGTEEVWEADLVFVAIGFTGPEHEVLDHFGLELDERGRIWTVDGTNDYRTSEDHVFAAGDARRGQSLVVWAIREGREVAEQVGDYLTIEREQLTS</sequence>
<feature type="domain" description="FAD/NAD(P)-binding" evidence="5">
    <location>
        <begin position="154"/>
        <end position="475"/>
    </location>
</feature>
<keyword evidence="8" id="KW-1185">Reference proteome</keyword>
<dbReference type="EC" id="1.4.1.14" evidence="7"/>
<evidence type="ECO:0000256" key="4">
    <source>
        <dbReference type="ARBA" id="ARBA00029440"/>
    </source>
</evidence>
<dbReference type="SUPFAM" id="SSF51971">
    <property type="entry name" value="Nucleotide-binding domain"/>
    <property type="match status" value="1"/>
</dbReference>
<evidence type="ECO:0000313" key="7">
    <source>
        <dbReference type="EMBL" id="MDQ0159681.1"/>
    </source>
</evidence>
<dbReference type="InterPro" id="IPR036188">
    <property type="entry name" value="FAD/NAD-bd_sf"/>
</dbReference>
<dbReference type="Gene3D" id="1.10.1060.10">
    <property type="entry name" value="Alpha-helical ferredoxin"/>
    <property type="match status" value="1"/>
</dbReference>
<keyword evidence="2 7" id="KW-0560">Oxidoreductase</keyword>
<dbReference type="RefSeq" id="WP_306976343.1">
    <property type="nucleotide sequence ID" value="NZ_JAUSTQ010000005.1"/>
</dbReference>
<dbReference type="InterPro" id="IPR023753">
    <property type="entry name" value="FAD/NAD-binding_dom"/>
</dbReference>
<dbReference type="EMBL" id="JAUSTQ010000005">
    <property type="protein sequence ID" value="MDQ0159681.1"/>
    <property type="molecule type" value="Genomic_DNA"/>
</dbReference>
<keyword evidence="3" id="KW-0314">Glutamate biosynthesis</keyword>
<feature type="domain" description="Dihydroprymidine dehydrogenase" evidence="6">
    <location>
        <begin position="23"/>
        <end position="140"/>
    </location>
</feature>
<dbReference type="Gene3D" id="3.50.50.60">
    <property type="entry name" value="FAD/NAD(P)-binding domain"/>
    <property type="match status" value="2"/>
</dbReference>
<evidence type="ECO:0000256" key="2">
    <source>
        <dbReference type="ARBA" id="ARBA00023002"/>
    </source>
</evidence>
<evidence type="ECO:0000256" key="3">
    <source>
        <dbReference type="ARBA" id="ARBA00023164"/>
    </source>
</evidence>
<dbReference type="EC" id="1.4.1.13" evidence="7"/>
<reference evidence="7 8" key="1">
    <citation type="submission" date="2023-07" db="EMBL/GenBank/DDBJ databases">
        <title>Genomic Encyclopedia of Type Strains, Phase IV (KMG-IV): sequencing the most valuable type-strain genomes for metagenomic binning, comparative biology and taxonomic classification.</title>
        <authorList>
            <person name="Goeker M."/>
        </authorList>
    </citation>
    <scope>NUCLEOTIDE SEQUENCE [LARGE SCALE GENOMIC DNA]</scope>
    <source>
        <strain evidence="7 8">DSM 16460</strain>
    </source>
</reference>
<dbReference type="InterPro" id="IPR006005">
    <property type="entry name" value="Glut_synth_ssu1"/>
</dbReference>
<name>A0ABT9VFD8_9BACI</name>
<dbReference type="PANTHER" id="PTHR43100">
    <property type="entry name" value="GLUTAMATE SYNTHASE [NADPH] SMALL CHAIN"/>
    <property type="match status" value="1"/>
</dbReference>
<dbReference type="InterPro" id="IPR051394">
    <property type="entry name" value="Glutamate_Synthase"/>
</dbReference>
<dbReference type="InterPro" id="IPR009051">
    <property type="entry name" value="Helical_ferredxn"/>
</dbReference>
<dbReference type="GO" id="GO:0004355">
    <property type="term" value="F:glutamate synthase (NADPH) activity"/>
    <property type="evidence" value="ECO:0007669"/>
    <property type="project" value="UniProtKB-EC"/>
</dbReference>
<proteinExistence type="predicted"/>
<protein>
    <submittedName>
        <fullName evidence="7">Glutamate synthase (NADPH/NADH) small chain</fullName>
        <ecNumber evidence="7">1.4.1.13</ecNumber>
        <ecNumber evidence="7">1.4.1.14</ecNumber>
    </submittedName>
</protein>
<comment type="pathway">
    <text evidence="4">Amino-acid biosynthesis.</text>
</comment>
<evidence type="ECO:0000313" key="8">
    <source>
        <dbReference type="Proteomes" id="UP001224359"/>
    </source>
</evidence>
<dbReference type="Pfam" id="PF07992">
    <property type="entry name" value="Pyr_redox_2"/>
    <property type="match status" value="1"/>
</dbReference>
<dbReference type="Proteomes" id="UP001224359">
    <property type="component" value="Unassembled WGS sequence"/>
</dbReference>
<evidence type="ECO:0000256" key="1">
    <source>
        <dbReference type="ARBA" id="ARBA00022605"/>
    </source>
</evidence>
<accession>A0ABT9VFD8</accession>
<dbReference type="GO" id="GO:0016040">
    <property type="term" value="F:glutamate synthase (NADH) activity"/>
    <property type="evidence" value="ECO:0007669"/>
    <property type="project" value="UniProtKB-EC"/>
</dbReference>
<dbReference type="InterPro" id="IPR028261">
    <property type="entry name" value="DPD_II"/>
</dbReference>
<comment type="caution">
    <text evidence="7">The sequence shown here is derived from an EMBL/GenBank/DDBJ whole genome shotgun (WGS) entry which is preliminary data.</text>
</comment>
<dbReference type="NCBIfam" id="TIGR01317">
    <property type="entry name" value="GOGAT_sm_gam"/>
    <property type="match status" value="1"/>
</dbReference>
<dbReference type="PRINTS" id="PR00419">
    <property type="entry name" value="ADXRDTASE"/>
</dbReference>
<gene>
    <name evidence="7" type="ORF">J2S77_001665</name>
</gene>
<evidence type="ECO:0000259" key="5">
    <source>
        <dbReference type="Pfam" id="PF07992"/>
    </source>
</evidence>
<organism evidence="7 8">
    <name type="scientific">Alkalibacillus salilacus</name>
    <dbReference type="NCBI Taxonomy" id="284582"/>
    <lineage>
        <taxon>Bacteria</taxon>
        <taxon>Bacillati</taxon>
        <taxon>Bacillota</taxon>
        <taxon>Bacilli</taxon>
        <taxon>Bacillales</taxon>
        <taxon>Bacillaceae</taxon>
        <taxon>Alkalibacillus</taxon>
    </lineage>
</organism>
<dbReference type="Pfam" id="PF14691">
    <property type="entry name" value="Fer4_20"/>
    <property type="match status" value="1"/>
</dbReference>